<accession>A0A116LJK1</accession>
<dbReference type="AlphaFoldDB" id="A0A116LJK1"/>
<organism evidence="1 2">
    <name type="scientific">Streptococcus suis</name>
    <dbReference type="NCBI Taxonomy" id="1307"/>
    <lineage>
        <taxon>Bacteria</taxon>
        <taxon>Bacillati</taxon>
        <taxon>Bacillota</taxon>
        <taxon>Bacilli</taxon>
        <taxon>Lactobacillales</taxon>
        <taxon>Streptococcaceae</taxon>
        <taxon>Streptococcus</taxon>
    </lineage>
</organism>
<proteinExistence type="predicted"/>
<evidence type="ECO:0000313" key="2">
    <source>
        <dbReference type="Proteomes" id="UP000594569"/>
    </source>
</evidence>
<name>A0A116LJK1_STRSU</name>
<dbReference type="Proteomes" id="UP000594569">
    <property type="component" value="Chromosome"/>
</dbReference>
<dbReference type="EMBL" id="CP065430">
    <property type="protein sequence ID" value="QPO26547.1"/>
    <property type="molecule type" value="Genomic_DNA"/>
</dbReference>
<evidence type="ECO:0000313" key="1">
    <source>
        <dbReference type="EMBL" id="QPO26547.1"/>
    </source>
</evidence>
<dbReference type="RefSeq" id="WP_043024838.1">
    <property type="nucleotide sequence ID" value="NZ_CEDT01000007.1"/>
</dbReference>
<reference evidence="1 2" key="1">
    <citation type="submission" date="2020-12" db="EMBL/GenBank/DDBJ databases">
        <title>Nonconservative transfer and diversity of a new family of integrative and conjugative elements associated with antibiotic resistance in zoonotic pathogen Streptococcus suis.</title>
        <authorList>
            <person name="Huang J."/>
        </authorList>
    </citation>
    <scope>NUCLEOTIDE SEQUENCE [LARGE SCALE GENOMIC DNA]</scope>
    <source>
        <strain evidence="1 2">YZDH1</strain>
    </source>
</reference>
<protein>
    <submittedName>
        <fullName evidence="1">Uncharacterized protein</fullName>
    </submittedName>
</protein>
<gene>
    <name evidence="1" type="ORF">I5V48_11535</name>
</gene>
<sequence length="84" mass="9799">MNQAIKKRLEKLKAQTTSNASGIVFLTRLSPSRYEVRHQEHSPRYKETVAVYATEKEAREVVDIIEKEGDYIIFWDDIGLQDDE</sequence>